<dbReference type="PANTHER" id="PTHR23041">
    <property type="entry name" value="RING FINGER DOMAIN-CONTAINING"/>
    <property type="match status" value="1"/>
</dbReference>
<evidence type="ECO:0000256" key="1">
    <source>
        <dbReference type="ARBA" id="ARBA00022723"/>
    </source>
</evidence>
<evidence type="ECO:0000256" key="3">
    <source>
        <dbReference type="ARBA" id="ARBA00022833"/>
    </source>
</evidence>
<dbReference type="PROSITE" id="PS00518">
    <property type="entry name" value="ZF_RING_1"/>
    <property type="match status" value="1"/>
</dbReference>
<dbReference type="Proteomes" id="UP001497644">
    <property type="component" value="Chromosome 12"/>
</dbReference>
<protein>
    <recommendedName>
        <fullName evidence="6">RING-type domain-containing protein</fullName>
    </recommendedName>
</protein>
<feature type="region of interest" description="Disordered" evidence="5">
    <location>
        <begin position="111"/>
        <end position="136"/>
    </location>
</feature>
<evidence type="ECO:0000256" key="4">
    <source>
        <dbReference type="PROSITE-ProRule" id="PRU00175"/>
    </source>
</evidence>
<keyword evidence="3" id="KW-0862">Zinc</keyword>
<dbReference type="SMART" id="SM00184">
    <property type="entry name" value="RING"/>
    <property type="match status" value="1"/>
</dbReference>
<evidence type="ECO:0000256" key="2">
    <source>
        <dbReference type="ARBA" id="ARBA00022771"/>
    </source>
</evidence>
<dbReference type="Gene3D" id="3.30.40.10">
    <property type="entry name" value="Zinc/RING finger domain, C3HC4 (zinc finger)"/>
    <property type="match status" value="1"/>
</dbReference>
<keyword evidence="2 4" id="KW-0863">Zinc-finger</keyword>
<dbReference type="InterPro" id="IPR001841">
    <property type="entry name" value="Znf_RING"/>
</dbReference>
<evidence type="ECO:0000313" key="7">
    <source>
        <dbReference type="EMBL" id="CAL1676938.1"/>
    </source>
</evidence>
<dbReference type="InterPro" id="IPR017907">
    <property type="entry name" value="Znf_RING_CS"/>
</dbReference>
<accession>A0AAV2NAD8</accession>
<name>A0AAV2NAD8_9HYME</name>
<feature type="domain" description="RING-type" evidence="6">
    <location>
        <begin position="156"/>
        <end position="197"/>
    </location>
</feature>
<dbReference type="SUPFAM" id="SSF57850">
    <property type="entry name" value="RING/U-box"/>
    <property type="match status" value="1"/>
</dbReference>
<dbReference type="InterPro" id="IPR013083">
    <property type="entry name" value="Znf_RING/FYVE/PHD"/>
</dbReference>
<organism evidence="7 8">
    <name type="scientific">Lasius platythorax</name>
    <dbReference type="NCBI Taxonomy" id="488582"/>
    <lineage>
        <taxon>Eukaryota</taxon>
        <taxon>Metazoa</taxon>
        <taxon>Ecdysozoa</taxon>
        <taxon>Arthropoda</taxon>
        <taxon>Hexapoda</taxon>
        <taxon>Insecta</taxon>
        <taxon>Pterygota</taxon>
        <taxon>Neoptera</taxon>
        <taxon>Endopterygota</taxon>
        <taxon>Hymenoptera</taxon>
        <taxon>Apocrita</taxon>
        <taxon>Aculeata</taxon>
        <taxon>Formicoidea</taxon>
        <taxon>Formicidae</taxon>
        <taxon>Formicinae</taxon>
        <taxon>Lasius</taxon>
        <taxon>Lasius</taxon>
    </lineage>
</organism>
<keyword evidence="1" id="KW-0479">Metal-binding</keyword>
<proteinExistence type="predicted"/>
<sequence length="210" mass="24150">MDANMDIDINSTIEDTEDINVNNSSPTVIDVIDLTKESPKIRPSQSHHRCTENASANHYATRSNRRTSRMEVLLPLVLGRRHNTQTEFPIMRRRRMVYDVTSNNEIVNLDDTIEDKNDKEADKNDKEADKQKTDKQEAEKYYTFQSDNIMPVSLTCPICLEILSASLKPTTTRCGHLFCAKCLEESVRKYKNCPTCKTTIKLKSCIRLYL</sequence>
<dbReference type="GO" id="GO:0008270">
    <property type="term" value="F:zinc ion binding"/>
    <property type="evidence" value="ECO:0007669"/>
    <property type="project" value="UniProtKB-KW"/>
</dbReference>
<evidence type="ECO:0000313" key="8">
    <source>
        <dbReference type="Proteomes" id="UP001497644"/>
    </source>
</evidence>
<feature type="compositionally biased region" description="Basic and acidic residues" evidence="5">
    <location>
        <begin position="114"/>
        <end position="136"/>
    </location>
</feature>
<keyword evidence="8" id="KW-1185">Reference proteome</keyword>
<reference evidence="7" key="1">
    <citation type="submission" date="2024-04" db="EMBL/GenBank/DDBJ databases">
        <authorList>
            <consortium name="Molecular Ecology Group"/>
        </authorList>
    </citation>
    <scope>NUCLEOTIDE SEQUENCE</scope>
</reference>
<dbReference type="EMBL" id="OZ034835">
    <property type="protein sequence ID" value="CAL1676938.1"/>
    <property type="molecule type" value="Genomic_DNA"/>
</dbReference>
<dbReference type="PANTHER" id="PTHR23041:SF78">
    <property type="entry name" value="E3 UBIQUITIN-PROTEIN LIGASE RNF4"/>
    <property type="match status" value="1"/>
</dbReference>
<evidence type="ECO:0000256" key="5">
    <source>
        <dbReference type="SAM" id="MobiDB-lite"/>
    </source>
</evidence>
<dbReference type="Pfam" id="PF13923">
    <property type="entry name" value="zf-C3HC4_2"/>
    <property type="match status" value="1"/>
</dbReference>
<gene>
    <name evidence="7" type="ORF">LPLAT_LOCUS3033</name>
</gene>
<dbReference type="PROSITE" id="PS50089">
    <property type="entry name" value="ZF_RING_2"/>
    <property type="match status" value="1"/>
</dbReference>
<dbReference type="InterPro" id="IPR047134">
    <property type="entry name" value="RNF4"/>
</dbReference>
<dbReference type="AlphaFoldDB" id="A0AAV2NAD8"/>
<evidence type="ECO:0000259" key="6">
    <source>
        <dbReference type="PROSITE" id="PS50089"/>
    </source>
</evidence>